<dbReference type="AlphaFoldDB" id="A0A538TZP3"/>
<organism evidence="2 3">
    <name type="scientific">Eiseniibacteriota bacterium</name>
    <dbReference type="NCBI Taxonomy" id="2212470"/>
    <lineage>
        <taxon>Bacteria</taxon>
        <taxon>Candidatus Eiseniibacteriota</taxon>
    </lineage>
</organism>
<gene>
    <name evidence="2" type="ORF">E6K80_12740</name>
</gene>
<proteinExistence type="predicted"/>
<evidence type="ECO:0000256" key="1">
    <source>
        <dbReference type="SAM" id="SignalP"/>
    </source>
</evidence>
<dbReference type="EMBL" id="VBPA01000338">
    <property type="protein sequence ID" value="TMQ69114.1"/>
    <property type="molecule type" value="Genomic_DNA"/>
</dbReference>
<feature type="chain" id="PRO_5022038836" evidence="1">
    <location>
        <begin position="28"/>
        <end position="224"/>
    </location>
</feature>
<reference evidence="2 3" key="1">
    <citation type="journal article" date="2019" name="Nat. Microbiol.">
        <title>Mediterranean grassland soil C-N compound turnover is dependent on rainfall and depth, and is mediated by genomically divergent microorganisms.</title>
        <authorList>
            <person name="Diamond S."/>
            <person name="Andeer P.F."/>
            <person name="Li Z."/>
            <person name="Crits-Christoph A."/>
            <person name="Burstein D."/>
            <person name="Anantharaman K."/>
            <person name="Lane K.R."/>
            <person name="Thomas B.C."/>
            <person name="Pan C."/>
            <person name="Northen T.R."/>
            <person name="Banfield J.F."/>
        </authorList>
    </citation>
    <scope>NUCLEOTIDE SEQUENCE [LARGE SCALE GENOMIC DNA]</scope>
    <source>
        <strain evidence="2">WS_10</strain>
    </source>
</reference>
<keyword evidence="1" id="KW-0732">Signal</keyword>
<dbReference type="Proteomes" id="UP000319836">
    <property type="component" value="Unassembled WGS sequence"/>
</dbReference>
<evidence type="ECO:0000313" key="3">
    <source>
        <dbReference type="Proteomes" id="UP000319836"/>
    </source>
</evidence>
<sequence>MAPSVTTVKPRARLAAVLAAAVVGGCAAGGGSQDIPAAGGSADATPRLNTVVSGARDSVESIPGSPNAPYIYRFRMTDPGGSGFNYQDRDLSFYFRPGPDALYFQVENRQNRSVSIDWERSVFYDPNGGTDKVAHGTTRWDDRFQAQPSTQIPGLQRLGDYAFPMGYLYDPAGRSVQIHRPLLPEDSTSPQYTDRSFGVDLVFVVEDRPRTYSFRFKVASVIPR</sequence>
<comment type="caution">
    <text evidence="2">The sequence shown here is derived from an EMBL/GenBank/DDBJ whole genome shotgun (WGS) entry which is preliminary data.</text>
</comment>
<evidence type="ECO:0000313" key="2">
    <source>
        <dbReference type="EMBL" id="TMQ69114.1"/>
    </source>
</evidence>
<feature type="signal peptide" evidence="1">
    <location>
        <begin position="1"/>
        <end position="27"/>
    </location>
</feature>
<protein>
    <submittedName>
        <fullName evidence="2">Uncharacterized protein</fullName>
    </submittedName>
</protein>
<name>A0A538TZP3_UNCEI</name>
<accession>A0A538TZP3</accession>